<keyword evidence="2" id="KW-1185">Reference proteome</keyword>
<dbReference type="Pfam" id="PF13671">
    <property type="entry name" value="AAA_33"/>
    <property type="match status" value="1"/>
</dbReference>
<accession>A0A7M4DD75</accession>
<reference evidence="1 2" key="1">
    <citation type="submission" date="2019-11" db="EMBL/GenBank/DDBJ databases">
        <authorList>
            <person name="Criscuolo A."/>
        </authorList>
    </citation>
    <scope>NUCLEOTIDE SEQUENCE [LARGE SCALE GENOMIC DNA]</scope>
    <source>
        <strain evidence="1">CIP111667</strain>
    </source>
</reference>
<evidence type="ECO:0000313" key="2">
    <source>
        <dbReference type="Proteomes" id="UP000419743"/>
    </source>
</evidence>
<evidence type="ECO:0000313" key="1">
    <source>
        <dbReference type="EMBL" id="VZO34794.1"/>
    </source>
</evidence>
<dbReference type="Gene3D" id="3.40.50.300">
    <property type="entry name" value="P-loop containing nucleotide triphosphate hydrolases"/>
    <property type="match status" value="1"/>
</dbReference>
<proteinExistence type="predicted"/>
<sequence>MILSGPPGAGKSTIARALARHHGKAVHLHTDDFWHYIVSGAIAPYEPAADGQNRVVVRVVAGAAYTYALGGFTTIVDGVVGPWMLNHYYDQARCHPGQPLHYVVLRPGREVTLRRAQGRTAPTALTQRGPVLEMWDQFADLGELETHVLDTSHEDLEASVRSVASAIDSQRFILRPPPA</sequence>
<comment type="caution">
    <text evidence="1">The sequence shown here is derived from an EMBL/GenBank/DDBJ whole genome shotgun (WGS) entry which is preliminary data.</text>
</comment>
<dbReference type="EMBL" id="CACRYJ010000004">
    <property type="protein sequence ID" value="VZO34794.1"/>
    <property type="molecule type" value="Genomic_DNA"/>
</dbReference>
<dbReference type="Proteomes" id="UP000419743">
    <property type="component" value="Unassembled WGS sequence"/>
</dbReference>
<dbReference type="InterPro" id="IPR027417">
    <property type="entry name" value="P-loop_NTPase"/>
</dbReference>
<dbReference type="SUPFAM" id="SSF52540">
    <property type="entry name" value="P-loop containing nucleoside triphosphate hydrolases"/>
    <property type="match status" value="1"/>
</dbReference>
<protein>
    <recommendedName>
        <fullName evidence="3">Shikimate kinase</fullName>
    </recommendedName>
</protein>
<dbReference type="AlphaFoldDB" id="A0A7M4DD75"/>
<gene>
    <name evidence="1" type="ORF">HALOF300_00064</name>
</gene>
<evidence type="ECO:0008006" key="3">
    <source>
        <dbReference type="Google" id="ProtNLM"/>
    </source>
</evidence>
<name>A0A7M4DD75_9MICO</name>
<organism evidence="1 2">
    <name type="scientific">Occultella aeris</name>
    <dbReference type="NCBI Taxonomy" id="2761496"/>
    <lineage>
        <taxon>Bacteria</taxon>
        <taxon>Bacillati</taxon>
        <taxon>Actinomycetota</taxon>
        <taxon>Actinomycetes</taxon>
        <taxon>Micrococcales</taxon>
        <taxon>Ruaniaceae</taxon>
        <taxon>Occultella</taxon>
    </lineage>
</organism>